<protein>
    <submittedName>
        <fullName evidence="1">Uncharacterized protein</fullName>
    </submittedName>
</protein>
<name>A0A8H5GES8_9AGAR</name>
<comment type="caution">
    <text evidence="1">The sequence shown here is derived from an EMBL/GenBank/DDBJ whole genome shotgun (WGS) entry which is preliminary data.</text>
</comment>
<dbReference type="Proteomes" id="UP000559027">
    <property type="component" value="Unassembled WGS sequence"/>
</dbReference>
<proteinExistence type="predicted"/>
<keyword evidence="2" id="KW-1185">Reference proteome</keyword>
<reference evidence="1 2" key="1">
    <citation type="journal article" date="2020" name="ISME J.">
        <title>Uncovering the hidden diversity of litter-decomposition mechanisms in mushroom-forming fungi.</title>
        <authorList>
            <person name="Floudas D."/>
            <person name="Bentzer J."/>
            <person name="Ahren D."/>
            <person name="Johansson T."/>
            <person name="Persson P."/>
            <person name="Tunlid A."/>
        </authorList>
    </citation>
    <scope>NUCLEOTIDE SEQUENCE [LARGE SCALE GENOMIC DNA]</scope>
    <source>
        <strain evidence="1 2">CBS 146.42</strain>
    </source>
</reference>
<evidence type="ECO:0000313" key="2">
    <source>
        <dbReference type="Proteomes" id="UP000559027"/>
    </source>
</evidence>
<dbReference type="OrthoDB" id="10506745at2759"/>
<organism evidence="1 2">
    <name type="scientific">Leucocoprinus leucothites</name>
    <dbReference type="NCBI Taxonomy" id="201217"/>
    <lineage>
        <taxon>Eukaryota</taxon>
        <taxon>Fungi</taxon>
        <taxon>Dikarya</taxon>
        <taxon>Basidiomycota</taxon>
        <taxon>Agaricomycotina</taxon>
        <taxon>Agaricomycetes</taxon>
        <taxon>Agaricomycetidae</taxon>
        <taxon>Agaricales</taxon>
        <taxon>Agaricineae</taxon>
        <taxon>Agaricaceae</taxon>
        <taxon>Leucocoprinus</taxon>
    </lineage>
</organism>
<accession>A0A8H5GES8</accession>
<sequence>MTSRQRVFQPGFIPGSLYLAIISPSGSPQAGFLGFFYLERPTTRPNESGVLQGQYWLLAPTLGLQKGYMTVQAALYDEKVLGYARVAENVDLRRLAAQITQDDHKVAELGWSSEQWAFNAIDRLRRQRIVRSVLWTFDFFQAEVENLRNKWMEERRVFEAASEAAQKRCPKGWLAPTSWRARAFTEFFLCELSTQEH</sequence>
<gene>
    <name evidence="1" type="ORF">D9756_001120</name>
</gene>
<dbReference type="AlphaFoldDB" id="A0A8H5GES8"/>
<dbReference type="EMBL" id="JAACJO010000001">
    <property type="protein sequence ID" value="KAF5363709.1"/>
    <property type="molecule type" value="Genomic_DNA"/>
</dbReference>
<evidence type="ECO:0000313" key="1">
    <source>
        <dbReference type="EMBL" id="KAF5363709.1"/>
    </source>
</evidence>